<proteinExistence type="evidence at transcript level"/>
<protein>
    <recommendedName>
        <fullName evidence="2">DUF4378 domain-containing protein</fullName>
    </recommendedName>
</protein>
<evidence type="ECO:0000256" key="1">
    <source>
        <dbReference type="SAM" id="MobiDB-lite"/>
    </source>
</evidence>
<evidence type="ECO:0000313" key="3">
    <source>
        <dbReference type="EMBL" id="AFK36251.1"/>
    </source>
</evidence>
<feature type="region of interest" description="Disordered" evidence="1">
    <location>
        <begin position="1"/>
        <end position="25"/>
    </location>
</feature>
<evidence type="ECO:0000259" key="2">
    <source>
        <dbReference type="Pfam" id="PF14309"/>
    </source>
</evidence>
<dbReference type="PANTHER" id="PTHR46836:SF8">
    <property type="entry name" value="AFADIN"/>
    <property type="match status" value="1"/>
</dbReference>
<organism evidence="3">
    <name type="scientific">Lotus japonicus</name>
    <name type="common">Lotus corniculatus var. japonicus</name>
    <dbReference type="NCBI Taxonomy" id="34305"/>
    <lineage>
        <taxon>Eukaryota</taxon>
        <taxon>Viridiplantae</taxon>
        <taxon>Streptophyta</taxon>
        <taxon>Embryophyta</taxon>
        <taxon>Tracheophyta</taxon>
        <taxon>Spermatophyta</taxon>
        <taxon>Magnoliopsida</taxon>
        <taxon>eudicotyledons</taxon>
        <taxon>Gunneridae</taxon>
        <taxon>Pentapetalae</taxon>
        <taxon>rosids</taxon>
        <taxon>fabids</taxon>
        <taxon>Fabales</taxon>
        <taxon>Fabaceae</taxon>
        <taxon>Papilionoideae</taxon>
        <taxon>50 kb inversion clade</taxon>
        <taxon>NPAAA clade</taxon>
        <taxon>Hologalegina</taxon>
        <taxon>robinioid clade</taxon>
        <taxon>Loteae</taxon>
        <taxon>Lotus</taxon>
    </lineage>
</organism>
<reference evidence="3" key="1">
    <citation type="submission" date="2012-05" db="EMBL/GenBank/DDBJ databases">
        <authorList>
            <person name="Krishnakumar V."/>
            <person name="Cheung F."/>
            <person name="Xiao Y."/>
            <person name="Chan A."/>
            <person name="Moskal W.A."/>
            <person name="Town C.D."/>
        </authorList>
    </citation>
    <scope>NUCLEOTIDE SEQUENCE</scope>
</reference>
<dbReference type="AlphaFoldDB" id="I3S7K9"/>
<feature type="compositionally biased region" description="Basic and acidic residues" evidence="1">
    <location>
        <begin position="1"/>
        <end position="11"/>
    </location>
</feature>
<sequence>MKINLEEDSPKLDVPATKSSAETLRDTRVVADEVVDVVDEKAVGSSESSSDKDLSAGSSDGSSVSSKPLPGLESSCKDADQPSPISVLEPSCTDDLSSSSECFVGLSADLQGLRKQLTLLKLESEDYEEGPVLISNDEDGGETCTEKFEGSRWCRTEDSWESSYIMDALSESGFDGADPDTILEVWNSLECPMSISVFHDLEKRYCDWTTCSRSERRMLFDRINSGIFRIYEQSLCGKPWVGPATPDIGSQLTENGLQDSIERLLGRQREVTDDILGKLLVMESQWLDLGDDIDVIGSEIERLLFDELVAEIAGA</sequence>
<feature type="domain" description="DUF4378" evidence="2">
    <location>
        <begin position="162"/>
        <end position="311"/>
    </location>
</feature>
<accession>I3S7K9</accession>
<feature type="compositionally biased region" description="Low complexity" evidence="1">
    <location>
        <begin position="55"/>
        <end position="70"/>
    </location>
</feature>
<name>I3S7K9_LOTJA</name>
<dbReference type="PANTHER" id="PTHR46836">
    <property type="entry name" value="AFADIN"/>
    <property type="match status" value="1"/>
</dbReference>
<dbReference type="EMBL" id="BT136456">
    <property type="protein sequence ID" value="AFK36251.1"/>
    <property type="molecule type" value="mRNA"/>
</dbReference>
<dbReference type="InterPro" id="IPR025486">
    <property type="entry name" value="DUF4378"/>
</dbReference>
<dbReference type="Pfam" id="PF14309">
    <property type="entry name" value="DUF4378"/>
    <property type="match status" value="1"/>
</dbReference>
<feature type="region of interest" description="Disordered" evidence="1">
    <location>
        <begin position="39"/>
        <end position="92"/>
    </location>
</feature>